<dbReference type="InterPro" id="IPR050131">
    <property type="entry name" value="Peptidase_S8_subtilisin-like"/>
</dbReference>
<feature type="domain" description="Peptidase S8/S53" evidence="6">
    <location>
        <begin position="22"/>
        <end position="224"/>
    </location>
</feature>
<dbReference type="SUPFAM" id="SSF52743">
    <property type="entry name" value="Subtilisin-like"/>
    <property type="match status" value="1"/>
</dbReference>
<accession>A0A8H6K750</accession>
<evidence type="ECO:0000256" key="4">
    <source>
        <dbReference type="ARBA" id="ARBA00022825"/>
    </source>
</evidence>
<evidence type="ECO:0000256" key="5">
    <source>
        <dbReference type="PROSITE-ProRule" id="PRU01240"/>
    </source>
</evidence>
<dbReference type="EMBL" id="WIGO01000163">
    <property type="protein sequence ID" value="KAF6825958.1"/>
    <property type="molecule type" value="Genomic_DNA"/>
</dbReference>
<feature type="active site" description="Charge relay system" evidence="5">
    <location>
        <position position="27"/>
    </location>
</feature>
<keyword evidence="3 5" id="KW-0378">Hydrolase</keyword>
<evidence type="ECO:0000313" key="8">
    <source>
        <dbReference type="Proteomes" id="UP000654918"/>
    </source>
</evidence>
<dbReference type="Pfam" id="PF00082">
    <property type="entry name" value="Peptidase_S8"/>
    <property type="match status" value="1"/>
</dbReference>
<dbReference type="PROSITE" id="PS00136">
    <property type="entry name" value="SUBTILASE_ASP"/>
    <property type="match status" value="1"/>
</dbReference>
<reference evidence="7" key="1">
    <citation type="journal article" date="2020" name="Phytopathology">
        <title>Genome Sequence Resources of Colletotrichum truncatum, C. plurivorum, C. musicola, and C. sojae: Four Species Pathogenic to Soybean (Glycine max).</title>
        <authorList>
            <person name="Rogerio F."/>
            <person name="Boufleur T.R."/>
            <person name="Ciampi-Guillardi M."/>
            <person name="Sukno S.A."/>
            <person name="Thon M.R."/>
            <person name="Massola Junior N.S."/>
            <person name="Baroncelli R."/>
        </authorList>
    </citation>
    <scope>NUCLEOTIDE SEQUENCE</scope>
    <source>
        <strain evidence="7">LFN00145</strain>
    </source>
</reference>
<proteinExistence type="inferred from homology"/>
<dbReference type="InterPro" id="IPR036852">
    <property type="entry name" value="Peptidase_S8/S53_dom_sf"/>
</dbReference>
<dbReference type="PROSITE" id="PS51892">
    <property type="entry name" value="SUBTILASE"/>
    <property type="match status" value="1"/>
</dbReference>
<gene>
    <name evidence="7" type="ORF">CPLU01_09950</name>
</gene>
<dbReference type="InterPro" id="IPR023827">
    <property type="entry name" value="Peptidase_S8_Asp-AS"/>
</dbReference>
<dbReference type="GO" id="GO:0006508">
    <property type="term" value="P:proteolysis"/>
    <property type="evidence" value="ECO:0007669"/>
    <property type="project" value="UniProtKB-KW"/>
</dbReference>
<dbReference type="PANTHER" id="PTHR43806">
    <property type="entry name" value="PEPTIDASE S8"/>
    <property type="match status" value="1"/>
</dbReference>
<evidence type="ECO:0000256" key="3">
    <source>
        <dbReference type="ARBA" id="ARBA00022801"/>
    </source>
</evidence>
<evidence type="ECO:0000313" key="7">
    <source>
        <dbReference type="EMBL" id="KAF6825958.1"/>
    </source>
</evidence>
<protein>
    <submittedName>
        <fullName evidence="7">Extracellular alkaline serine protease</fullName>
    </submittedName>
</protein>
<dbReference type="AlphaFoldDB" id="A0A8H6K750"/>
<evidence type="ECO:0000256" key="1">
    <source>
        <dbReference type="ARBA" id="ARBA00011073"/>
    </source>
</evidence>
<name>A0A8H6K750_9PEZI</name>
<feature type="active site" description="Charge relay system" evidence="5">
    <location>
        <position position="217"/>
    </location>
</feature>
<keyword evidence="2 5" id="KW-0645">Protease</keyword>
<feature type="active site" description="Charge relay system" evidence="5">
    <location>
        <position position="64"/>
    </location>
</feature>
<dbReference type="Proteomes" id="UP000654918">
    <property type="component" value="Unassembled WGS sequence"/>
</dbReference>
<keyword evidence="8" id="KW-1185">Reference proteome</keyword>
<keyword evidence="4 5" id="KW-0720">Serine protease</keyword>
<dbReference type="GO" id="GO:0004252">
    <property type="term" value="F:serine-type endopeptidase activity"/>
    <property type="evidence" value="ECO:0007669"/>
    <property type="project" value="UniProtKB-UniRule"/>
</dbReference>
<dbReference type="CDD" id="cd00306">
    <property type="entry name" value="Peptidases_S8_S53"/>
    <property type="match status" value="1"/>
</dbReference>
<dbReference type="Gene3D" id="3.40.50.200">
    <property type="entry name" value="Peptidase S8/S53 domain"/>
    <property type="match status" value="1"/>
</dbReference>
<comment type="similarity">
    <text evidence="1 5">Belongs to the peptidase S8 family.</text>
</comment>
<dbReference type="InterPro" id="IPR000209">
    <property type="entry name" value="Peptidase_S8/S53_dom"/>
</dbReference>
<sequence length="227" mass="24520">MVDDLNFVLGAETGGGTYKRPRVAVLDTGIRPDEADRFGISDSMYRDFTVPESDACSMRDEDGHGTSIVDLVYSICEPADVFVARVWGKGKTLAAAKTIESTIRALEWATEQDVDIICMAFGFDTEDRKLRQALVKAFSANVLLFAAASNDMNSSGVVYPARWDYLVFCMFSTNAGAKNSRDINPSGLVYENFAILGEDVKVLGGQAGTYETCSGTSYSTAIACSTS</sequence>
<comment type="caution">
    <text evidence="7">The sequence shown here is derived from an EMBL/GenBank/DDBJ whole genome shotgun (WGS) entry which is preliminary data.</text>
</comment>
<evidence type="ECO:0000259" key="6">
    <source>
        <dbReference type="Pfam" id="PF00082"/>
    </source>
</evidence>
<evidence type="ECO:0000256" key="2">
    <source>
        <dbReference type="ARBA" id="ARBA00022670"/>
    </source>
</evidence>
<dbReference type="PANTHER" id="PTHR43806:SF11">
    <property type="entry name" value="CEREVISIN-RELATED"/>
    <property type="match status" value="1"/>
</dbReference>
<organism evidence="7 8">
    <name type="scientific">Colletotrichum plurivorum</name>
    <dbReference type="NCBI Taxonomy" id="2175906"/>
    <lineage>
        <taxon>Eukaryota</taxon>
        <taxon>Fungi</taxon>
        <taxon>Dikarya</taxon>
        <taxon>Ascomycota</taxon>
        <taxon>Pezizomycotina</taxon>
        <taxon>Sordariomycetes</taxon>
        <taxon>Hypocreomycetidae</taxon>
        <taxon>Glomerellales</taxon>
        <taxon>Glomerellaceae</taxon>
        <taxon>Colletotrichum</taxon>
        <taxon>Colletotrichum orchidearum species complex</taxon>
    </lineage>
</organism>